<organism evidence="1 2">
    <name type="scientific">Candidatus Flavonifractor intestinipullorum</name>
    <dbReference type="NCBI Taxonomy" id="2838587"/>
    <lineage>
        <taxon>Bacteria</taxon>
        <taxon>Bacillati</taxon>
        <taxon>Bacillota</taxon>
        <taxon>Clostridia</taxon>
        <taxon>Eubacteriales</taxon>
        <taxon>Oscillospiraceae</taxon>
        <taxon>Flavonifractor</taxon>
    </lineage>
</organism>
<dbReference type="Proteomes" id="UP000824208">
    <property type="component" value="Unassembled WGS sequence"/>
</dbReference>
<gene>
    <name evidence="1" type="ORF">H9714_04660</name>
</gene>
<reference evidence="1" key="2">
    <citation type="submission" date="2021-04" db="EMBL/GenBank/DDBJ databases">
        <authorList>
            <person name="Gilroy R."/>
        </authorList>
    </citation>
    <scope>NUCLEOTIDE SEQUENCE</scope>
    <source>
        <strain evidence="1">CHK189-11263</strain>
    </source>
</reference>
<protein>
    <submittedName>
        <fullName evidence="1">Uncharacterized protein</fullName>
    </submittedName>
</protein>
<dbReference type="AlphaFoldDB" id="A0A9D2M9T1"/>
<evidence type="ECO:0000313" key="1">
    <source>
        <dbReference type="EMBL" id="HJB56826.1"/>
    </source>
</evidence>
<dbReference type="EMBL" id="DWYC01000048">
    <property type="protein sequence ID" value="HJB56826.1"/>
    <property type="molecule type" value="Genomic_DNA"/>
</dbReference>
<sequence length="83" mass="10122">MLNIKILLVPDLEKLTRLIAQSKGKVFLLQQNRTLYDLTEENANMDFLKEEVRNRREIDIYLSEKEDYFRFIYYFLAAKQRED</sequence>
<name>A0A9D2M9T1_9FIRM</name>
<accession>A0A9D2M9T1</accession>
<comment type="caution">
    <text evidence="1">The sequence shown here is derived from an EMBL/GenBank/DDBJ whole genome shotgun (WGS) entry which is preliminary data.</text>
</comment>
<reference evidence="1" key="1">
    <citation type="journal article" date="2021" name="PeerJ">
        <title>Extensive microbial diversity within the chicken gut microbiome revealed by metagenomics and culture.</title>
        <authorList>
            <person name="Gilroy R."/>
            <person name="Ravi A."/>
            <person name="Getino M."/>
            <person name="Pursley I."/>
            <person name="Horton D.L."/>
            <person name="Alikhan N.F."/>
            <person name="Baker D."/>
            <person name="Gharbi K."/>
            <person name="Hall N."/>
            <person name="Watson M."/>
            <person name="Adriaenssens E.M."/>
            <person name="Foster-Nyarko E."/>
            <person name="Jarju S."/>
            <person name="Secka A."/>
            <person name="Antonio M."/>
            <person name="Oren A."/>
            <person name="Chaudhuri R.R."/>
            <person name="La Ragione R."/>
            <person name="Hildebrand F."/>
            <person name="Pallen M.J."/>
        </authorList>
    </citation>
    <scope>NUCLEOTIDE SEQUENCE</scope>
    <source>
        <strain evidence="1">CHK189-11263</strain>
    </source>
</reference>
<proteinExistence type="predicted"/>
<evidence type="ECO:0000313" key="2">
    <source>
        <dbReference type="Proteomes" id="UP000824208"/>
    </source>
</evidence>